<dbReference type="EMBL" id="JAWJBA010000009">
    <property type="protein sequence ID" value="MDV2686422.1"/>
    <property type="molecule type" value="Genomic_DNA"/>
</dbReference>
<name>A0ABU3XEV1_9BACI</name>
<sequence length="222" mass="25692">MENYKKFIKKANSNNIVVYALGGSPNWIYETKEVAKFCKWVMDYEKGASPKEAFKGIHIDVEPYLTNKWEEDIEHSIELYQDVLMKLKNTIDDTLVFGVDIPFWFDTVSYTNSSHGSGVLSDWIIKNVDEITIMAYRNFAEGANGINHLINREVLLANKLNKSIIVGVETQKLPESHVSFYNQSPKELEKALSEVTKTYENYRSFDGFAIHYYQSYKEFINP</sequence>
<organism evidence="1 2">
    <name type="scientific">Alkalihalophilus lindianensis</name>
    <dbReference type="NCBI Taxonomy" id="1630542"/>
    <lineage>
        <taxon>Bacteria</taxon>
        <taxon>Bacillati</taxon>
        <taxon>Bacillota</taxon>
        <taxon>Bacilli</taxon>
        <taxon>Bacillales</taxon>
        <taxon>Bacillaceae</taxon>
        <taxon>Alkalihalophilus</taxon>
    </lineage>
</organism>
<dbReference type="RefSeq" id="WP_317123585.1">
    <property type="nucleotide sequence ID" value="NZ_JAWJBA010000009.1"/>
</dbReference>
<gene>
    <name evidence="1" type="ORF">RYX56_18800</name>
</gene>
<dbReference type="Proteomes" id="UP001287282">
    <property type="component" value="Unassembled WGS sequence"/>
</dbReference>
<proteinExistence type="predicted"/>
<keyword evidence="2" id="KW-1185">Reference proteome</keyword>
<evidence type="ECO:0000313" key="2">
    <source>
        <dbReference type="Proteomes" id="UP001287282"/>
    </source>
</evidence>
<protein>
    <submittedName>
        <fullName evidence="1">Uncharacterized protein</fullName>
    </submittedName>
</protein>
<accession>A0ABU3XEV1</accession>
<dbReference type="SUPFAM" id="SSF51445">
    <property type="entry name" value="(Trans)glycosidases"/>
    <property type="match status" value="1"/>
</dbReference>
<reference evidence="1 2" key="1">
    <citation type="submission" date="2023-10" db="EMBL/GenBank/DDBJ databases">
        <title>Screening of Alkalihalobacillus lindianensis BZ-TG-R113 and Its Alleviation of Salt Stress on Rapeseed Growth.</title>
        <authorList>
            <person name="Zhao B."/>
            <person name="Guo T."/>
        </authorList>
    </citation>
    <scope>NUCLEOTIDE SEQUENCE [LARGE SCALE GENOMIC DNA]</scope>
    <source>
        <strain evidence="1 2">BZ-TG-R113</strain>
    </source>
</reference>
<comment type="caution">
    <text evidence="1">The sequence shown here is derived from an EMBL/GenBank/DDBJ whole genome shotgun (WGS) entry which is preliminary data.</text>
</comment>
<dbReference type="InterPro" id="IPR017853">
    <property type="entry name" value="GH"/>
</dbReference>
<evidence type="ECO:0000313" key="1">
    <source>
        <dbReference type="EMBL" id="MDV2686422.1"/>
    </source>
</evidence>